<sequence length="511" mass="55346">MASPELTLPPWLPDLLGGAILGLIFLPSTWAWLTPLPLAFLHQRLFSGPTSRLAAQRGFAFSLAFFSFHLAWLPLSLGERFGPVLGFLALLIIPAAAVTWAAPLLLCRAAFGRLTLLALPFTWVLLEYLRLMGPLAFGWGAPGYALTNTPLAQLASLGGVPLLTLLVTGSASLLAALGRHNWPLISTVLLALWGGSWWWGRAAPVASPERTALLVQGNVNPVEKSRGQAGDLLSRYVTLTRQGLTQGRVELVVWPESAILTPPGELSVLPILEALRIPLLLGAPGDVPGQARNSAYGVNAGVVGRQDKRVLVPFGEVIPFRSVLGALARPVLQSLGYPEEFGLTPGRKTQVLALGEAAVGVQICYESTFPRLSRDAVEGGANVLAVISNDAWFGRGQGAEQHFQMGRLRAIEARRYLLRAGNDGVSAVIDPWGRVLRRFPRGQQGTYRAPFGLMTGKTPYVRYHDWMVMLSGLALAGLGTVRFKRIQIRRNARSPEEHLSALQELNTTELR</sequence>
<dbReference type="Proteomes" id="UP001458946">
    <property type="component" value="Unassembled WGS sequence"/>
</dbReference>
<evidence type="ECO:0000256" key="4">
    <source>
        <dbReference type="ARBA" id="ARBA00022692"/>
    </source>
</evidence>
<dbReference type="InterPro" id="IPR003010">
    <property type="entry name" value="C-N_Hydrolase"/>
</dbReference>
<evidence type="ECO:0000256" key="3">
    <source>
        <dbReference type="ARBA" id="ARBA00022679"/>
    </source>
</evidence>
<feature type="transmembrane region" description="Helical" evidence="8">
    <location>
        <begin position="466"/>
        <end position="483"/>
    </location>
</feature>
<dbReference type="CDD" id="cd07571">
    <property type="entry name" value="ALP_N-acyl_transferase"/>
    <property type="match status" value="1"/>
</dbReference>
<evidence type="ECO:0000256" key="7">
    <source>
        <dbReference type="ARBA" id="ARBA00023315"/>
    </source>
</evidence>
<dbReference type="NCBIfam" id="TIGR00546">
    <property type="entry name" value="lnt"/>
    <property type="match status" value="1"/>
</dbReference>
<keyword evidence="4 8" id="KW-0812">Transmembrane</keyword>
<dbReference type="PANTHER" id="PTHR38686">
    <property type="entry name" value="APOLIPOPROTEIN N-ACYLTRANSFERASE"/>
    <property type="match status" value="1"/>
</dbReference>
<keyword evidence="5 8" id="KW-1133">Transmembrane helix</keyword>
<evidence type="ECO:0000256" key="8">
    <source>
        <dbReference type="HAMAP-Rule" id="MF_01148"/>
    </source>
</evidence>
<dbReference type="EC" id="2.3.1.269" evidence="8"/>
<comment type="function">
    <text evidence="8">Catalyzes the phospholipid dependent N-acylation of the N-terminal cysteine of apolipoprotein, the last step in lipoprotein maturation.</text>
</comment>
<comment type="caution">
    <text evidence="10">The sequence shown here is derived from an EMBL/GenBank/DDBJ whole genome shotgun (WGS) entry which is preliminary data.</text>
</comment>
<evidence type="ECO:0000313" key="10">
    <source>
        <dbReference type="EMBL" id="GAA5502726.1"/>
    </source>
</evidence>
<protein>
    <recommendedName>
        <fullName evidence="8">Apolipoprotein N-acyltransferase</fullName>
        <shortName evidence="8">ALP N-acyltransferase</shortName>
        <ecNumber evidence="8">2.3.1.269</ecNumber>
    </recommendedName>
</protein>
<dbReference type="PANTHER" id="PTHR38686:SF1">
    <property type="entry name" value="APOLIPOPROTEIN N-ACYLTRANSFERASE"/>
    <property type="match status" value="1"/>
</dbReference>
<dbReference type="InterPro" id="IPR045378">
    <property type="entry name" value="LNT_N"/>
</dbReference>
<keyword evidence="2 8" id="KW-1003">Cell membrane</keyword>
<accession>A0ABP9VBV8</accession>
<evidence type="ECO:0000256" key="6">
    <source>
        <dbReference type="ARBA" id="ARBA00023136"/>
    </source>
</evidence>
<dbReference type="SUPFAM" id="SSF56317">
    <property type="entry name" value="Carbon-nitrogen hydrolase"/>
    <property type="match status" value="1"/>
</dbReference>
<feature type="domain" description="CN hydrolase" evidence="9">
    <location>
        <begin position="215"/>
        <end position="453"/>
    </location>
</feature>
<dbReference type="InterPro" id="IPR036526">
    <property type="entry name" value="C-N_Hydrolase_sf"/>
</dbReference>
<evidence type="ECO:0000256" key="2">
    <source>
        <dbReference type="ARBA" id="ARBA00022475"/>
    </source>
</evidence>
<comment type="similarity">
    <text evidence="8">Belongs to the CN hydrolase family. Apolipoprotein N-acyltransferase subfamily.</text>
</comment>
<dbReference type="HAMAP" id="MF_01148">
    <property type="entry name" value="Lnt"/>
    <property type="match status" value="1"/>
</dbReference>
<comment type="subcellular location">
    <subcellularLocation>
        <location evidence="1 8">Cell membrane</location>
        <topology evidence="1 8">Multi-pass membrane protein</topology>
    </subcellularLocation>
</comment>
<feature type="transmembrane region" description="Helical" evidence="8">
    <location>
        <begin position="151"/>
        <end position="175"/>
    </location>
</feature>
<dbReference type="Gene3D" id="3.60.110.10">
    <property type="entry name" value="Carbon-nitrogen hydrolase"/>
    <property type="match status" value="1"/>
</dbReference>
<feature type="transmembrane region" description="Helical" evidence="8">
    <location>
        <begin position="53"/>
        <end position="72"/>
    </location>
</feature>
<evidence type="ECO:0000256" key="1">
    <source>
        <dbReference type="ARBA" id="ARBA00004651"/>
    </source>
</evidence>
<keyword evidence="6 8" id="KW-0472">Membrane</keyword>
<proteinExistence type="inferred from homology"/>
<name>A0ABP9VBV8_9DEIO</name>
<comment type="catalytic activity">
    <reaction evidence="8">
        <text>N-terminal S-1,2-diacyl-sn-glyceryl-L-cysteinyl-[lipoprotein] + a glycerophospholipid = N-acyl-S-1,2-diacyl-sn-glyceryl-L-cysteinyl-[lipoprotein] + a 2-acyl-sn-glycero-3-phospholipid + H(+)</text>
        <dbReference type="Rhea" id="RHEA:48228"/>
        <dbReference type="Rhea" id="RHEA-COMP:14681"/>
        <dbReference type="Rhea" id="RHEA-COMP:14684"/>
        <dbReference type="ChEBI" id="CHEBI:15378"/>
        <dbReference type="ChEBI" id="CHEBI:136912"/>
        <dbReference type="ChEBI" id="CHEBI:140656"/>
        <dbReference type="ChEBI" id="CHEBI:140657"/>
        <dbReference type="ChEBI" id="CHEBI:140660"/>
        <dbReference type="EC" id="2.3.1.269"/>
    </reaction>
</comment>
<keyword evidence="3 8" id="KW-0808">Transferase</keyword>
<feature type="transmembrane region" description="Helical" evidence="8">
    <location>
        <begin position="114"/>
        <end position="131"/>
    </location>
</feature>
<reference evidence="10 11" key="1">
    <citation type="submission" date="2024-02" db="EMBL/GenBank/DDBJ databases">
        <title>Deinococcus xinjiangensis NBRC 107630.</title>
        <authorList>
            <person name="Ichikawa N."/>
            <person name="Katano-Makiyama Y."/>
            <person name="Hidaka K."/>
        </authorList>
    </citation>
    <scope>NUCLEOTIDE SEQUENCE [LARGE SCALE GENOMIC DNA]</scope>
    <source>
        <strain evidence="10 11">NBRC 107630</strain>
    </source>
</reference>
<organism evidence="10 11">
    <name type="scientific">Deinococcus xinjiangensis</name>
    <dbReference type="NCBI Taxonomy" id="457454"/>
    <lineage>
        <taxon>Bacteria</taxon>
        <taxon>Thermotogati</taxon>
        <taxon>Deinococcota</taxon>
        <taxon>Deinococci</taxon>
        <taxon>Deinococcales</taxon>
        <taxon>Deinococcaceae</taxon>
        <taxon>Deinococcus</taxon>
    </lineage>
</organism>
<dbReference type="PROSITE" id="PS50263">
    <property type="entry name" value="CN_HYDROLASE"/>
    <property type="match status" value="1"/>
</dbReference>
<keyword evidence="11" id="KW-1185">Reference proteome</keyword>
<gene>
    <name evidence="10" type="primary">lnt_2</name>
    <name evidence="8" type="synonym">lnt</name>
    <name evidence="10" type="ORF">Dxin01_02470</name>
</gene>
<evidence type="ECO:0000256" key="5">
    <source>
        <dbReference type="ARBA" id="ARBA00022989"/>
    </source>
</evidence>
<dbReference type="InterPro" id="IPR004563">
    <property type="entry name" value="Apolipo_AcylTrfase"/>
</dbReference>
<dbReference type="EMBL" id="BAABRN010000028">
    <property type="protein sequence ID" value="GAA5502726.1"/>
    <property type="molecule type" value="Genomic_DNA"/>
</dbReference>
<comment type="pathway">
    <text evidence="8">Protein modification; lipoprotein biosynthesis (N-acyl transfer).</text>
</comment>
<feature type="transmembrane region" description="Helical" evidence="8">
    <location>
        <begin position="182"/>
        <end position="200"/>
    </location>
</feature>
<keyword evidence="7 8" id="KW-0012">Acyltransferase</keyword>
<dbReference type="Pfam" id="PF20154">
    <property type="entry name" value="LNT_N"/>
    <property type="match status" value="1"/>
</dbReference>
<dbReference type="Pfam" id="PF00795">
    <property type="entry name" value="CN_hydrolase"/>
    <property type="match status" value="1"/>
</dbReference>
<feature type="transmembrane region" description="Helical" evidence="8">
    <location>
        <begin position="20"/>
        <end position="41"/>
    </location>
</feature>
<evidence type="ECO:0000313" key="11">
    <source>
        <dbReference type="Proteomes" id="UP001458946"/>
    </source>
</evidence>
<feature type="transmembrane region" description="Helical" evidence="8">
    <location>
        <begin position="84"/>
        <end position="107"/>
    </location>
</feature>
<evidence type="ECO:0000259" key="9">
    <source>
        <dbReference type="PROSITE" id="PS50263"/>
    </source>
</evidence>